<dbReference type="GO" id="GO:0004721">
    <property type="term" value="F:phosphoprotein phosphatase activity"/>
    <property type="evidence" value="ECO:0007669"/>
    <property type="project" value="InterPro"/>
</dbReference>
<name>A0A3E2VXV5_CLOIN</name>
<feature type="domain" description="Tyrosine specific protein phosphatases" evidence="2">
    <location>
        <begin position="111"/>
        <end position="160"/>
    </location>
</feature>
<evidence type="ECO:0000259" key="2">
    <source>
        <dbReference type="PROSITE" id="PS50056"/>
    </source>
</evidence>
<accession>A0A3E2VXV5</accession>
<dbReference type="InterPro" id="IPR000387">
    <property type="entry name" value="Tyr_Pase_dom"/>
</dbReference>
<comment type="similarity">
    <text evidence="1">Belongs to the protein-tyrosine phosphatase family.</text>
</comment>
<dbReference type="PROSITE" id="PS00383">
    <property type="entry name" value="TYR_PHOSPHATASE_1"/>
    <property type="match status" value="1"/>
</dbReference>
<dbReference type="Pfam" id="PF13350">
    <property type="entry name" value="Y_phosphatase3"/>
    <property type="match status" value="1"/>
</dbReference>
<proteinExistence type="inferred from homology"/>
<dbReference type="InterPro" id="IPR026893">
    <property type="entry name" value="Tyr/Ser_Pase_IphP-type"/>
</dbReference>
<dbReference type="InterPro" id="IPR016130">
    <property type="entry name" value="Tyr_Pase_AS"/>
</dbReference>
<dbReference type="Gene3D" id="3.90.190.10">
    <property type="entry name" value="Protein tyrosine phosphatase superfamily"/>
    <property type="match status" value="1"/>
</dbReference>
<comment type="caution">
    <text evidence="3">The sequence shown here is derived from an EMBL/GenBank/DDBJ whole genome shotgun (WGS) entry which is preliminary data.</text>
</comment>
<dbReference type="PANTHER" id="PTHR31126:SF1">
    <property type="entry name" value="TYROSINE SPECIFIC PROTEIN PHOSPHATASES DOMAIN-CONTAINING PROTEIN"/>
    <property type="match status" value="1"/>
</dbReference>
<dbReference type="OrthoDB" id="1188001at2"/>
<dbReference type="SUPFAM" id="SSF52799">
    <property type="entry name" value="(Phosphotyrosine protein) phosphatases II"/>
    <property type="match status" value="1"/>
</dbReference>
<reference evidence="3 4" key="1">
    <citation type="submission" date="2018-08" db="EMBL/GenBank/DDBJ databases">
        <title>A genome reference for cultivated species of the human gut microbiota.</title>
        <authorList>
            <person name="Zou Y."/>
            <person name="Xue W."/>
            <person name="Luo G."/>
        </authorList>
    </citation>
    <scope>NUCLEOTIDE SEQUENCE [LARGE SCALE GENOMIC DNA]</scope>
    <source>
        <strain evidence="3 4">OF01-2LB</strain>
    </source>
</reference>
<dbReference type="InterPro" id="IPR029021">
    <property type="entry name" value="Prot-tyrosine_phosphatase-like"/>
</dbReference>
<protein>
    <submittedName>
        <fullName evidence="3">Tyrosine-protein phosphatase</fullName>
    </submittedName>
</protein>
<dbReference type="AlphaFoldDB" id="A0A3E2VXV5"/>
<dbReference type="PANTHER" id="PTHR31126">
    <property type="entry name" value="TYROSINE-PROTEIN PHOSPHATASE"/>
    <property type="match status" value="1"/>
</dbReference>
<gene>
    <name evidence="3" type="ORF">DXA38_08125</name>
</gene>
<dbReference type="RefSeq" id="WP_117442744.1">
    <property type="nucleotide sequence ID" value="NZ_JAJFEN010000030.1"/>
</dbReference>
<sequence>MRKTRRLQLQGASNVRDLGGYPCGETITAWHCCYRSDMLNKLTQEDWKKLQEADIQLILDLRSKTEQTQAPYDCAPYGITRVSLPFMKEEVSLADSQDVQAQKQFLDSMKLDYVDMMTSVPEAVCAALRHIKATRQTGHAVLFHCTAGKDRTGILAALLLKLCGVCNEDILADYQISATYNAAGVNRMLPADVMAIPAVRALFESTPDMLQPLLSLLDQTGCFSYLKSIGMQQAELEELAALLQEP</sequence>
<evidence type="ECO:0000313" key="4">
    <source>
        <dbReference type="Proteomes" id="UP000260025"/>
    </source>
</evidence>
<dbReference type="Proteomes" id="UP000260025">
    <property type="component" value="Unassembled WGS sequence"/>
</dbReference>
<evidence type="ECO:0000313" key="3">
    <source>
        <dbReference type="EMBL" id="RGC16281.1"/>
    </source>
</evidence>
<evidence type="ECO:0000256" key="1">
    <source>
        <dbReference type="ARBA" id="ARBA00009580"/>
    </source>
</evidence>
<dbReference type="PROSITE" id="PS50056">
    <property type="entry name" value="TYR_PHOSPHATASE_2"/>
    <property type="match status" value="1"/>
</dbReference>
<organism evidence="3 4">
    <name type="scientific">Clostridium innocuum</name>
    <dbReference type="NCBI Taxonomy" id="1522"/>
    <lineage>
        <taxon>Bacteria</taxon>
        <taxon>Bacillati</taxon>
        <taxon>Bacillota</taxon>
        <taxon>Clostridia</taxon>
        <taxon>Eubacteriales</taxon>
        <taxon>Clostridiaceae</taxon>
        <taxon>Clostridium</taxon>
    </lineage>
</organism>
<dbReference type="EMBL" id="QVEV01000009">
    <property type="protein sequence ID" value="RGC16281.1"/>
    <property type="molecule type" value="Genomic_DNA"/>
</dbReference>